<evidence type="ECO:0000313" key="1">
    <source>
        <dbReference type="EMBL" id="KFK23716.1"/>
    </source>
</evidence>
<reference evidence="2" key="1">
    <citation type="journal article" date="2015" name="Nat. Plants">
        <title>Genome expansion of Arabis alpina linked with retrotransposition and reduced symmetric DNA methylation.</title>
        <authorList>
            <person name="Willing E.M."/>
            <person name="Rawat V."/>
            <person name="Mandakova T."/>
            <person name="Maumus F."/>
            <person name="James G.V."/>
            <person name="Nordstroem K.J."/>
            <person name="Becker C."/>
            <person name="Warthmann N."/>
            <person name="Chica C."/>
            <person name="Szarzynska B."/>
            <person name="Zytnicki M."/>
            <person name="Albani M.C."/>
            <person name="Kiefer C."/>
            <person name="Bergonzi S."/>
            <person name="Castaings L."/>
            <person name="Mateos J.L."/>
            <person name="Berns M.C."/>
            <person name="Bujdoso N."/>
            <person name="Piofczyk T."/>
            <person name="de Lorenzo L."/>
            <person name="Barrero-Sicilia C."/>
            <person name="Mateos I."/>
            <person name="Piednoel M."/>
            <person name="Hagmann J."/>
            <person name="Chen-Min-Tao R."/>
            <person name="Iglesias-Fernandez R."/>
            <person name="Schuster S.C."/>
            <person name="Alonso-Blanco C."/>
            <person name="Roudier F."/>
            <person name="Carbonero P."/>
            <person name="Paz-Ares J."/>
            <person name="Davis S.J."/>
            <person name="Pecinka A."/>
            <person name="Quesneville H."/>
            <person name="Colot V."/>
            <person name="Lysak M.A."/>
            <person name="Weigel D."/>
            <person name="Coupland G."/>
            <person name="Schneeberger K."/>
        </authorList>
    </citation>
    <scope>NUCLEOTIDE SEQUENCE [LARGE SCALE GENOMIC DNA]</scope>
    <source>
        <strain evidence="2">cv. Pajares</strain>
    </source>
</reference>
<dbReference type="Proteomes" id="UP000029120">
    <property type="component" value="Unassembled WGS sequence"/>
</dbReference>
<keyword evidence="2" id="KW-1185">Reference proteome</keyword>
<dbReference type="EMBL" id="KL976042">
    <property type="protein sequence ID" value="KFK23716.1"/>
    <property type="molecule type" value="Genomic_DNA"/>
</dbReference>
<evidence type="ECO:0000313" key="2">
    <source>
        <dbReference type="Proteomes" id="UP000029120"/>
    </source>
</evidence>
<organism evidence="1 2">
    <name type="scientific">Arabis alpina</name>
    <name type="common">Alpine rock-cress</name>
    <dbReference type="NCBI Taxonomy" id="50452"/>
    <lineage>
        <taxon>Eukaryota</taxon>
        <taxon>Viridiplantae</taxon>
        <taxon>Streptophyta</taxon>
        <taxon>Embryophyta</taxon>
        <taxon>Tracheophyta</taxon>
        <taxon>Spermatophyta</taxon>
        <taxon>Magnoliopsida</taxon>
        <taxon>eudicotyledons</taxon>
        <taxon>Gunneridae</taxon>
        <taxon>Pentapetalae</taxon>
        <taxon>rosids</taxon>
        <taxon>malvids</taxon>
        <taxon>Brassicales</taxon>
        <taxon>Brassicaceae</taxon>
        <taxon>Arabideae</taxon>
        <taxon>Arabis</taxon>
    </lineage>
</organism>
<proteinExistence type="predicted"/>
<dbReference type="AlphaFoldDB" id="A0A087G1G4"/>
<sequence length="56" mass="5970">MKGVEQSVASGNMGIENLKNPWVPNFKGIPAKMMDPAVGAGVLPLPPFHNTPSSFY</sequence>
<protein>
    <submittedName>
        <fullName evidence="1">Uncharacterized protein</fullName>
    </submittedName>
</protein>
<dbReference type="Gramene" id="KFK23716">
    <property type="protein sequence ID" value="KFK23716"/>
    <property type="gene ID" value="AALP_AAs61611U000100"/>
</dbReference>
<name>A0A087G1G4_ARAAL</name>
<gene>
    <name evidence="1" type="ORF">AALP_AAs61611U000100</name>
</gene>
<accession>A0A087G1G4</accession>